<dbReference type="EMBL" id="GFAC01006535">
    <property type="protein sequence ID" value="JAT92653.1"/>
    <property type="molecule type" value="mRNA"/>
</dbReference>
<feature type="domain" description="BPTI/Kunitz inhibitor" evidence="1">
    <location>
        <begin position="2"/>
        <end position="57"/>
    </location>
</feature>
<dbReference type="PROSITE" id="PS50279">
    <property type="entry name" value="BPTI_KUNITZ_2"/>
    <property type="match status" value="1"/>
</dbReference>
<evidence type="ECO:0000313" key="2">
    <source>
        <dbReference type="EMBL" id="JAT92653.1"/>
    </source>
</evidence>
<organism evidence="2">
    <name type="scientific">Amblyomma aureolatum</name>
    <dbReference type="NCBI Taxonomy" id="187763"/>
    <lineage>
        <taxon>Eukaryota</taxon>
        <taxon>Metazoa</taxon>
        <taxon>Ecdysozoa</taxon>
        <taxon>Arthropoda</taxon>
        <taxon>Chelicerata</taxon>
        <taxon>Arachnida</taxon>
        <taxon>Acari</taxon>
        <taxon>Parasitiformes</taxon>
        <taxon>Ixodida</taxon>
        <taxon>Ixodoidea</taxon>
        <taxon>Ixodidae</taxon>
        <taxon>Amblyomminae</taxon>
        <taxon>Amblyomma</taxon>
    </lineage>
</organism>
<proteinExistence type="evidence at transcript level"/>
<dbReference type="Gene3D" id="4.10.410.10">
    <property type="entry name" value="Pancreatic trypsin inhibitor Kunitz domain"/>
    <property type="match status" value="1"/>
</dbReference>
<dbReference type="SUPFAM" id="SSF57362">
    <property type="entry name" value="BPTI-like"/>
    <property type="match status" value="2"/>
</dbReference>
<dbReference type="InterPro" id="IPR036880">
    <property type="entry name" value="Kunitz_BPTI_sf"/>
</dbReference>
<feature type="non-terminal residue" evidence="2">
    <location>
        <position position="1"/>
    </location>
</feature>
<reference evidence="2" key="1">
    <citation type="journal article" date="2017" name="Front. Cell. Infect. Microbiol.">
        <title>The Distinct Transcriptional Response of the Midgut of Amblyomma sculptum and Amblyomma aureolatum Ticks to Rickettsia rickettsii Correlates to Their Differences in Susceptibility to Infection.</title>
        <authorList>
            <person name="Martins L.A."/>
            <person name="Galletti M.F.B.M."/>
            <person name="Ribeiro J.M."/>
            <person name="Fujita A."/>
            <person name="Costa F.B."/>
            <person name="Labruna M.B."/>
            <person name="Daffre S."/>
            <person name="Fogaca A.C."/>
        </authorList>
    </citation>
    <scope>NUCLEOTIDE SEQUENCE</scope>
</reference>
<accession>A0A1E1X048</accession>
<name>A0A1E1X048_9ACAR</name>
<dbReference type="Pfam" id="PF00014">
    <property type="entry name" value="Kunitz_BPTI"/>
    <property type="match status" value="1"/>
</dbReference>
<protein>
    <submittedName>
        <fullName evidence="2">Putative kunitz-type protease inhibitor</fullName>
    </submittedName>
</protein>
<sequence>VCLQEKNLNGKHCGAPWLERRYYYDLKEDKCVLFIPVTCGETSGNNFSNRKDCFEKCIPDSPCLTFRKGRTNGTSIKGYSYHPGIDVCLSAKYRENVKFWPQYNRFHEQQKCQEECAPQVPIQG</sequence>
<dbReference type="GO" id="GO:0004867">
    <property type="term" value="F:serine-type endopeptidase inhibitor activity"/>
    <property type="evidence" value="ECO:0007669"/>
    <property type="project" value="InterPro"/>
</dbReference>
<evidence type="ECO:0000259" key="1">
    <source>
        <dbReference type="PROSITE" id="PS50279"/>
    </source>
</evidence>
<dbReference type="InterPro" id="IPR002223">
    <property type="entry name" value="Kunitz_BPTI"/>
</dbReference>
<dbReference type="AlphaFoldDB" id="A0A1E1X048"/>
<dbReference type="SMART" id="SM00131">
    <property type="entry name" value="KU"/>
    <property type="match status" value="1"/>
</dbReference>